<dbReference type="Proteomes" id="UP001164374">
    <property type="component" value="Unassembled WGS sequence"/>
</dbReference>
<dbReference type="SUPFAM" id="SSF52402">
    <property type="entry name" value="Adenine nucleotide alpha hydrolases-like"/>
    <property type="match status" value="1"/>
</dbReference>
<dbReference type="AlphaFoldDB" id="A0AAE3I599"/>
<evidence type="ECO:0000313" key="1">
    <source>
        <dbReference type="EMBL" id="MCT7317412.1"/>
    </source>
</evidence>
<evidence type="ECO:0000313" key="2">
    <source>
        <dbReference type="Proteomes" id="UP001164374"/>
    </source>
</evidence>
<accession>A0AAE3I599</accession>
<dbReference type="RefSeq" id="WP_260800126.1">
    <property type="nucleotide sequence ID" value="NZ_JAOCQJ010000004.1"/>
</dbReference>
<reference evidence="1" key="1">
    <citation type="journal article" date="2023" name="Front. Microbiol.">
        <title>Ralstonia chuxiongensis sp. nov., Ralstonia mojiangensis sp. nov., and Ralstonia soli sp. nov., isolated from tobacco fields, are three novel species in the family Burkholderiaceae.</title>
        <authorList>
            <person name="Lu C.H."/>
            <person name="Zhang Y.Y."/>
            <person name="Jiang N."/>
            <person name="Chen W."/>
            <person name="Shao X."/>
            <person name="Zhao Z.M."/>
            <person name="Lu W.L."/>
            <person name="Hu X."/>
            <person name="Xi Y.X."/>
            <person name="Zou S.Y."/>
            <person name="Wei Q.J."/>
            <person name="Lin Z.L."/>
            <person name="Gong L."/>
            <person name="Gai X.T."/>
            <person name="Zhang L.Q."/>
            <person name="Li J.Y."/>
            <person name="Jin Y."/>
            <person name="Xia Z.Y."/>
        </authorList>
    </citation>
    <scope>NUCLEOTIDE SEQUENCE</scope>
    <source>
        <strain evidence="1">22TCCZM01-4</strain>
    </source>
</reference>
<organism evidence="1 2">
    <name type="scientific">Ralstonia mojiangensis</name>
    <dbReference type="NCBI Taxonomy" id="2953895"/>
    <lineage>
        <taxon>Bacteria</taxon>
        <taxon>Pseudomonadati</taxon>
        <taxon>Pseudomonadota</taxon>
        <taxon>Betaproteobacteria</taxon>
        <taxon>Burkholderiales</taxon>
        <taxon>Burkholderiaceae</taxon>
        <taxon>Ralstonia</taxon>
    </lineage>
</organism>
<reference evidence="1" key="2">
    <citation type="submission" date="2023-02" db="EMBL/GenBank/DDBJ databases">
        <authorList>
            <person name="Lu C.-H."/>
        </authorList>
    </citation>
    <scope>NUCLEOTIDE SEQUENCE</scope>
    <source>
        <strain evidence="1">22TCCZM01-4</strain>
    </source>
</reference>
<gene>
    <name evidence="1" type="ORF">N5I87_15495</name>
</gene>
<dbReference type="Gene3D" id="3.40.50.620">
    <property type="entry name" value="HUPs"/>
    <property type="match status" value="1"/>
</dbReference>
<dbReference type="InterPro" id="IPR014729">
    <property type="entry name" value="Rossmann-like_a/b/a_fold"/>
</dbReference>
<proteinExistence type="predicted"/>
<dbReference type="EMBL" id="JAOCQJ010000004">
    <property type="protein sequence ID" value="MCT7317412.1"/>
    <property type="molecule type" value="Genomic_DNA"/>
</dbReference>
<name>A0AAE3I599_9RALS</name>
<comment type="caution">
    <text evidence="1">The sequence shown here is derived from an EMBL/GenBank/DDBJ whole genome shotgun (WGS) entry which is preliminary data.</text>
</comment>
<protein>
    <recommendedName>
        <fullName evidence="3">7-cyano-7-deazaguanine synthase</fullName>
    </recommendedName>
</protein>
<sequence>MNRTEPYRIHVLEKQGGRHNADLAVVLDEDIVVNPSLLTHYCYDTVTGLTHDLMALIGAVKLADRAVTRHHASGWSRHLIIRLPVFEKAHWQSSKVKDALEQCLQYLTGDTWEFEFAQRRRMPNVKGQQDPLKVGIDRPVVFIPYSHGLDSYAQYALLRARAPETEIVCVQASAHDRAPAWRAYSRRAFRDEVPAIPVPVVLRHRKMRELSFRTRPFTYYLLAAYGAVLLRTGSVLIPENAQGSLGGSLVPGGAEAKHRSCYPGFTRRLGHFLHELTGRVIEFEHPALFRTKGQVLQDLQGVGVDLATVIDEHFSCSYDARLANAEHKRMHCGVCGNCLLRRIAEQFANVIGATSYLYGELSAPQLEAATESTRRNHAAFCDVARNSARDMQRLTDLAGEPNTFSIHSLSVDLARWTNRPREDVHRDIMLTLTQHANEWGSFLASCGPASWLAHAARGTYGY</sequence>
<evidence type="ECO:0008006" key="3">
    <source>
        <dbReference type="Google" id="ProtNLM"/>
    </source>
</evidence>